<dbReference type="SUPFAM" id="SSF51905">
    <property type="entry name" value="FAD/NAD(P)-binding domain"/>
    <property type="match status" value="2"/>
</dbReference>
<dbReference type="Proteomes" id="UP000229132">
    <property type="component" value="Unassembled WGS sequence"/>
</dbReference>
<comment type="caution">
    <text evidence="7">The sequence shown here is derived from an EMBL/GenBank/DDBJ whole genome shotgun (WGS) entry which is preliminary data.</text>
</comment>
<dbReference type="PRINTS" id="PR00469">
    <property type="entry name" value="PNDRDTASEII"/>
</dbReference>
<keyword evidence="3" id="KW-0560">Oxidoreductase</keyword>
<keyword evidence="5" id="KW-0676">Redox-active center</keyword>
<accession>A0A2J0MDE8</accession>
<sequence>MTYDLIIIGGGPAGAAAAVYASRKRLKTLFITSEWGGQSVVSEQIFNWIGTPSISGSELAEGFKKHVLANTGTGQTLEVKEGVMVNAILKAESPEFAEEKKGLFKIKTNNGEEFSTKTILITTGSGRRKLEAKNADKLEHKGLTYCASCDGPIFADMDVAVIGGGNAAFETAAQLLAYCKSVTILHRSEDFKADQITIDKVLKNEKIKAIKNVDILEIKGEKFVEGIVYKPARNASHSDAGGNKTTGSEIELKVSGIFVEIGQIPNTSFVKDIVPLDKIGRIKMNPLNQKTEVEGIWAAGDCTDVLYHQNNIAAGDAIRALEDIYLHLHTK</sequence>
<evidence type="ECO:0000313" key="7">
    <source>
        <dbReference type="EMBL" id="PIZ85539.1"/>
    </source>
</evidence>
<dbReference type="InterPro" id="IPR036188">
    <property type="entry name" value="FAD/NAD-bd_sf"/>
</dbReference>
<dbReference type="Gene3D" id="3.50.50.60">
    <property type="entry name" value="FAD/NAD(P)-binding domain"/>
    <property type="match status" value="2"/>
</dbReference>
<dbReference type="Pfam" id="PF07992">
    <property type="entry name" value="Pyr_redox_2"/>
    <property type="match status" value="1"/>
</dbReference>
<evidence type="ECO:0000256" key="3">
    <source>
        <dbReference type="ARBA" id="ARBA00023002"/>
    </source>
</evidence>
<dbReference type="GO" id="GO:0016668">
    <property type="term" value="F:oxidoreductase activity, acting on a sulfur group of donors, NAD(P) as acceptor"/>
    <property type="evidence" value="ECO:0007669"/>
    <property type="project" value="UniProtKB-ARBA"/>
</dbReference>
<proteinExistence type="predicted"/>
<dbReference type="PROSITE" id="PS00573">
    <property type="entry name" value="PYRIDINE_REDOX_2"/>
    <property type="match status" value="1"/>
</dbReference>
<evidence type="ECO:0000256" key="1">
    <source>
        <dbReference type="ARBA" id="ARBA00022630"/>
    </source>
</evidence>
<evidence type="ECO:0000313" key="8">
    <source>
        <dbReference type="Proteomes" id="UP000229132"/>
    </source>
</evidence>
<gene>
    <name evidence="7" type="ORF">COX94_02565</name>
</gene>
<organism evidence="7 8">
    <name type="scientific">Candidatus Nomurabacteria bacterium CG_4_10_14_0_2_um_filter_33_9</name>
    <dbReference type="NCBI Taxonomy" id="1974728"/>
    <lineage>
        <taxon>Bacteria</taxon>
        <taxon>Candidatus Nomuraibacteriota</taxon>
    </lineage>
</organism>
<reference evidence="8" key="1">
    <citation type="submission" date="2017-09" db="EMBL/GenBank/DDBJ databases">
        <title>Depth-based differentiation of microbial function through sediment-hosted aquifers and enrichment of novel symbionts in the deep terrestrial subsurface.</title>
        <authorList>
            <person name="Probst A.J."/>
            <person name="Ladd B."/>
            <person name="Jarett J.K."/>
            <person name="Geller-Mcgrath D.E."/>
            <person name="Sieber C.M.K."/>
            <person name="Emerson J.B."/>
            <person name="Anantharaman K."/>
            <person name="Thomas B.C."/>
            <person name="Malmstrom R."/>
            <person name="Stieglmeier M."/>
            <person name="Klingl A."/>
            <person name="Woyke T."/>
            <person name="Ryan C.M."/>
            <person name="Banfield J.F."/>
        </authorList>
    </citation>
    <scope>NUCLEOTIDE SEQUENCE [LARGE SCALE GENOMIC DNA]</scope>
</reference>
<dbReference type="InterPro" id="IPR008255">
    <property type="entry name" value="Pyr_nucl-diS_OxRdtase_2_AS"/>
</dbReference>
<keyword evidence="1" id="KW-0285">Flavoprotein</keyword>
<feature type="domain" description="FAD/NAD(P)-binding" evidence="6">
    <location>
        <begin position="3"/>
        <end position="309"/>
    </location>
</feature>
<dbReference type="EMBL" id="PFOX01000047">
    <property type="protein sequence ID" value="PIZ85539.1"/>
    <property type="molecule type" value="Genomic_DNA"/>
</dbReference>
<dbReference type="PRINTS" id="PR00368">
    <property type="entry name" value="FADPNR"/>
</dbReference>
<dbReference type="InterPro" id="IPR050097">
    <property type="entry name" value="Ferredoxin-NADP_redctase_2"/>
</dbReference>
<evidence type="ECO:0000256" key="2">
    <source>
        <dbReference type="ARBA" id="ARBA00022827"/>
    </source>
</evidence>
<dbReference type="AlphaFoldDB" id="A0A2J0MDE8"/>
<keyword evidence="4" id="KW-1015">Disulfide bond</keyword>
<name>A0A2J0MDE8_9BACT</name>
<dbReference type="PANTHER" id="PTHR48105">
    <property type="entry name" value="THIOREDOXIN REDUCTASE 1-RELATED-RELATED"/>
    <property type="match status" value="1"/>
</dbReference>
<dbReference type="InterPro" id="IPR023753">
    <property type="entry name" value="FAD/NAD-binding_dom"/>
</dbReference>
<protein>
    <recommendedName>
        <fullName evidence="6">FAD/NAD(P)-binding domain-containing protein</fullName>
    </recommendedName>
</protein>
<evidence type="ECO:0000256" key="4">
    <source>
        <dbReference type="ARBA" id="ARBA00023157"/>
    </source>
</evidence>
<evidence type="ECO:0000259" key="6">
    <source>
        <dbReference type="Pfam" id="PF07992"/>
    </source>
</evidence>
<evidence type="ECO:0000256" key="5">
    <source>
        <dbReference type="ARBA" id="ARBA00023284"/>
    </source>
</evidence>
<keyword evidence="2" id="KW-0274">FAD</keyword>